<keyword evidence="4" id="KW-0808">Transferase</keyword>
<protein>
    <recommendedName>
        <fullName evidence="2">histidine kinase</fullName>
        <ecNumber evidence="2">2.7.13.3</ecNumber>
    </recommendedName>
</protein>
<evidence type="ECO:0000256" key="4">
    <source>
        <dbReference type="ARBA" id="ARBA00022679"/>
    </source>
</evidence>
<dbReference type="EMBL" id="JARXVQ010000001">
    <property type="protein sequence ID" value="MDH6182566.1"/>
    <property type="molecule type" value="Genomic_DNA"/>
</dbReference>
<keyword evidence="10" id="KW-1133">Transmembrane helix</keyword>
<sequence>MRWGLRPLDLVFGGAVLVFGFARILRAAFWLPLDPYSLVVGAASVVASSLIVLGTAAAVTLYRRAPAVALALVWFTAIVQVAAGLDTALVQLAVVLVAYGTSRYGSTRTVVASVASIPLAGIAVVVYAWFAGIGGVVQESGLRDLLGAIVSVAGLGVYDVSTGLAIGFVLVAALLGAPWALGLVLRFRERSRTAERERADAEADAERSQELADLTAQQARLARDVHDVVGHSLAVIVAQADSTRALPDDELDRIRSAVANIAETARKSLKDVRSVLSDEGPAAATNDDLDTLIEGVRSGGTDVALKTIGSARPLPPELEVVAYRTLQELLTNALKHGVTAEGIAVTLDWRPDELVVVVRNTTAETPGPGGGTGLDGARDRLAAVGGTVHTGPDGAEWVATAHIPVRREGASA</sequence>
<feature type="transmembrane region" description="Helical" evidence="10">
    <location>
        <begin position="164"/>
        <end position="185"/>
    </location>
</feature>
<keyword evidence="6 12" id="KW-0418">Kinase</keyword>
<evidence type="ECO:0000256" key="8">
    <source>
        <dbReference type="ARBA" id="ARBA00023012"/>
    </source>
</evidence>
<proteinExistence type="predicted"/>
<keyword evidence="10" id="KW-0812">Transmembrane</keyword>
<comment type="caution">
    <text evidence="12">The sequence shown here is derived from an EMBL/GenBank/DDBJ whole genome shotgun (WGS) entry which is preliminary data.</text>
</comment>
<keyword evidence="7" id="KW-0067">ATP-binding</keyword>
<dbReference type="GO" id="GO:0016301">
    <property type="term" value="F:kinase activity"/>
    <property type="evidence" value="ECO:0007669"/>
    <property type="project" value="UniProtKB-KW"/>
</dbReference>
<evidence type="ECO:0000256" key="10">
    <source>
        <dbReference type="SAM" id="Phobius"/>
    </source>
</evidence>
<evidence type="ECO:0000256" key="2">
    <source>
        <dbReference type="ARBA" id="ARBA00012438"/>
    </source>
</evidence>
<organism evidence="12 13">
    <name type="scientific">Antiquaquibacter oligotrophicus</name>
    <dbReference type="NCBI Taxonomy" id="2880260"/>
    <lineage>
        <taxon>Bacteria</taxon>
        <taxon>Bacillati</taxon>
        <taxon>Actinomycetota</taxon>
        <taxon>Actinomycetes</taxon>
        <taxon>Micrococcales</taxon>
        <taxon>Microbacteriaceae</taxon>
        <taxon>Antiquaquibacter</taxon>
    </lineage>
</organism>
<dbReference type="InterPro" id="IPR011712">
    <property type="entry name" value="Sig_transdc_His_kin_sub3_dim/P"/>
</dbReference>
<evidence type="ECO:0000256" key="1">
    <source>
        <dbReference type="ARBA" id="ARBA00000085"/>
    </source>
</evidence>
<feature type="transmembrane region" description="Helical" evidence="10">
    <location>
        <begin position="36"/>
        <end position="62"/>
    </location>
</feature>
<evidence type="ECO:0000313" key="12">
    <source>
        <dbReference type="EMBL" id="MDH6182566.1"/>
    </source>
</evidence>
<feature type="coiled-coil region" evidence="9">
    <location>
        <begin position="184"/>
        <end position="211"/>
    </location>
</feature>
<dbReference type="Pfam" id="PF07730">
    <property type="entry name" value="HisKA_3"/>
    <property type="match status" value="1"/>
</dbReference>
<keyword evidence="5" id="KW-0547">Nucleotide-binding</keyword>
<accession>A0ABT6KRG6</accession>
<keyword evidence="10" id="KW-0472">Membrane</keyword>
<dbReference type="EC" id="2.7.13.3" evidence="2"/>
<reference evidence="12 13" key="1">
    <citation type="submission" date="2023-04" db="EMBL/GenBank/DDBJ databases">
        <title>Genome Encyclopedia of Bacteria and Archaea VI: Functional Genomics of Type Strains.</title>
        <authorList>
            <person name="Whitman W."/>
        </authorList>
    </citation>
    <scope>NUCLEOTIDE SEQUENCE [LARGE SCALE GENOMIC DNA]</scope>
    <source>
        <strain evidence="12 13">SG_E_30_P1</strain>
    </source>
</reference>
<feature type="domain" description="Signal transduction histidine kinase subgroup 3 dimerisation and phosphoacceptor" evidence="11">
    <location>
        <begin position="219"/>
        <end position="278"/>
    </location>
</feature>
<dbReference type="RefSeq" id="WP_322134841.1">
    <property type="nucleotide sequence ID" value="NZ_CP085036.1"/>
</dbReference>
<dbReference type="Gene3D" id="1.20.5.1930">
    <property type="match status" value="1"/>
</dbReference>
<dbReference type="PANTHER" id="PTHR24421">
    <property type="entry name" value="NITRATE/NITRITE SENSOR PROTEIN NARX-RELATED"/>
    <property type="match status" value="1"/>
</dbReference>
<keyword evidence="8" id="KW-0902">Two-component regulatory system</keyword>
<evidence type="ECO:0000259" key="11">
    <source>
        <dbReference type="Pfam" id="PF07730"/>
    </source>
</evidence>
<name>A0ABT6KRG6_9MICO</name>
<evidence type="ECO:0000256" key="9">
    <source>
        <dbReference type="SAM" id="Coils"/>
    </source>
</evidence>
<dbReference type="Gene3D" id="3.30.565.10">
    <property type="entry name" value="Histidine kinase-like ATPase, C-terminal domain"/>
    <property type="match status" value="1"/>
</dbReference>
<keyword evidence="3" id="KW-0597">Phosphoprotein</keyword>
<feature type="transmembrane region" description="Helical" evidence="10">
    <location>
        <begin position="110"/>
        <end position="130"/>
    </location>
</feature>
<dbReference type="InterPro" id="IPR036890">
    <property type="entry name" value="HATPase_C_sf"/>
</dbReference>
<evidence type="ECO:0000256" key="6">
    <source>
        <dbReference type="ARBA" id="ARBA00022777"/>
    </source>
</evidence>
<dbReference type="Proteomes" id="UP001160142">
    <property type="component" value="Unassembled WGS sequence"/>
</dbReference>
<dbReference type="InterPro" id="IPR050482">
    <property type="entry name" value="Sensor_HK_TwoCompSys"/>
</dbReference>
<comment type="catalytic activity">
    <reaction evidence="1">
        <text>ATP + protein L-histidine = ADP + protein N-phospho-L-histidine.</text>
        <dbReference type="EC" id="2.7.13.3"/>
    </reaction>
</comment>
<dbReference type="SUPFAM" id="SSF55874">
    <property type="entry name" value="ATPase domain of HSP90 chaperone/DNA topoisomerase II/histidine kinase"/>
    <property type="match status" value="1"/>
</dbReference>
<gene>
    <name evidence="12" type="ORF">M2152_002748</name>
</gene>
<evidence type="ECO:0000256" key="5">
    <source>
        <dbReference type="ARBA" id="ARBA00022741"/>
    </source>
</evidence>
<evidence type="ECO:0000256" key="3">
    <source>
        <dbReference type="ARBA" id="ARBA00022553"/>
    </source>
</evidence>
<dbReference type="PANTHER" id="PTHR24421:SF10">
    <property type="entry name" value="NITRATE_NITRITE SENSOR PROTEIN NARQ"/>
    <property type="match status" value="1"/>
</dbReference>
<evidence type="ECO:0000313" key="13">
    <source>
        <dbReference type="Proteomes" id="UP001160142"/>
    </source>
</evidence>
<feature type="transmembrane region" description="Helical" evidence="10">
    <location>
        <begin position="69"/>
        <end position="98"/>
    </location>
</feature>
<evidence type="ECO:0000256" key="7">
    <source>
        <dbReference type="ARBA" id="ARBA00022840"/>
    </source>
</evidence>
<keyword evidence="13" id="KW-1185">Reference proteome</keyword>
<keyword evidence="9" id="KW-0175">Coiled coil</keyword>